<dbReference type="OrthoDB" id="5320938at2759"/>
<evidence type="ECO:0000313" key="2">
    <source>
        <dbReference type="Proteomes" id="UP000002499"/>
    </source>
</evidence>
<dbReference type="GeneID" id="19250571"/>
<sequence length="88" mass="9362">MAFSSAVNSAAIRSEMAFEKPTLDCSGKLAYGLTKEDCYYMSSIGMAAQGLSAQSQSQSDDAYIWVGDQGPNTFTFTNAGNSPMTLII</sequence>
<keyword evidence="2" id="KW-1185">Reference proteome</keyword>
<evidence type="ECO:0000313" key="1">
    <source>
        <dbReference type="EMBL" id="EFY87666.1"/>
    </source>
</evidence>
<dbReference type="InParanoid" id="E9E8R2"/>
<dbReference type="eggNOG" id="ENOG502RVBX">
    <property type="taxonomic scope" value="Eukaryota"/>
</dbReference>
<protein>
    <submittedName>
        <fullName evidence="1">Uncharacterized protein</fullName>
    </submittedName>
</protein>
<gene>
    <name evidence="1" type="ORF">MAC_06260</name>
</gene>
<dbReference type="HOGENOM" id="CLU_2469569_0_0_1"/>
<organism evidence="2">
    <name type="scientific">Metarhizium acridum (strain CQMa 102)</name>
    <dbReference type="NCBI Taxonomy" id="655827"/>
    <lineage>
        <taxon>Eukaryota</taxon>
        <taxon>Fungi</taxon>
        <taxon>Dikarya</taxon>
        <taxon>Ascomycota</taxon>
        <taxon>Pezizomycotina</taxon>
        <taxon>Sordariomycetes</taxon>
        <taxon>Hypocreomycetidae</taxon>
        <taxon>Hypocreales</taxon>
        <taxon>Clavicipitaceae</taxon>
        <taxon>Metarhizium</taxon>
    </lineage>
</organism>
<dbReference type="EMBL" id="GL698523">
    <property type="protein sequence ID" value="EFY87666.1"/>
    <property type="molecule type" value="Genomic_DNA"/>
</dbReference>
<accession>E9E8R2</accession>
<reference evidence="1 2" key="1">
    <citation type="journal article" date="2011" name="PLoS Genet.">
        <title>Genome sequencing and comparative transcriptomics of the model entomopathogenic fungi Metarhizium anisopliae and M. acridum.</title>
        <authorList>
            <person name="Gao Q."/>
            <person name="Jin K."/>
            <person name="Ying S.H."/>
            <person name="Zhang Y."/>
            <person name="Xiao G."/>
            <person name="Shang Y."/>
            <person name="Duan Z."/>
            <person name="Hu X."/>
            <person name="Xie X.Q."/>
            <person name="Zhou G."/>
            <person name="Peng G."/>
            <person name="Luo Z."/>
            <person name="Huang W."/>
            <person name="Wang B."/>
            <person name="Fang W."/>
            <person name="Wang S."/>
            <person name="Zhong Y."/>
            <person name="Ma L.J."/>
            <person name="St Leger R.J."/>
            <person name="Zhao G.P."/>
            <person name="Pei Y."/>
            <person name="Feng M.G."/>
            <person name="Xia Y."/>
            <person name="Wang C."/>
        </authorList>
    </citation>
    <scope>NUCLEOTIDE SEQUENCE [LARGE SCALE GENOMIC DNA]</scope>
    <source>
        <strain evidence="1 2">CQMa 102</strain>
    </source>
</reference>
<dbReference type="RefSeq" id="XP_007812600.1">
    <property type="nucleotide sequence ID" value="XM_007814409.1"/>
</dbReference>
<dbReference type="KEGG" id="maw:19250571"/>
<dbReference type="AlphaFoldDB" id="E9E8R2"/>
<proteinExistence type="predicted"/>
<name>E9E8R2_METAQ</name>
<dbReference type="Proteomes" id="UP000002499">
    <property type="component" value="Unassembled WGS sequence"/>
</dbReference>